<keyword evidence="2" id="KW-0812">Transmembrane</keyword>
<feature type="transmembrane region" description="Helical" evidence="2">
    <location>
        <begin position="297"/>
        <end position="327"/>
    </location>
</feature>
<dbReference type="GO" id="GO:0005884">
    <property type="term" value="C:actin filament"/>
    <property type="evidence" value="ECO:0007669"/>
    <property type="project" value="TreeGrafter"/>
</dbReference>
<dbReference type="PANTHER" id="PTHR45691:SF6">
    <property type="entry name" value="PROTEIN DIAPHANOUS"/>
    <property type="match status" value="1"/>
</dbReference>
<feature type="compositionally biased region" description="Basic residues" evidence="1">
    <location>
        <begin position="1275"/>
        <end position="1305"/>
    </location>
</feature>
<dbReference type="Gene3D" id="1.10.287.110">
    <property type="entry name" value="DnaJ domain"/>
    <property type="match status" value="1"/>
</dbReference>
<dbReference type="EMBL" id="MN738760">
    <property type="protein sequence ID" value="QHS83560.1"/>
    <property type="molecule type" value="Genomic_DNA"/>
</dbReference>
<dbReference type="CDD" id="cd06257">
    <property type="entry name" value="DnaJ"/>
    <property type="match status" value="1"/>
</dbReference>
<dbReference type="GO" id="GO:0016539">
    <property type="term" value="P:intein-mediated protein splicing"/>
    <property type="evidence" value="ECO:0007669"/>
    <property type="project" value="InterPro"/>
</dbReference>
<evidence type="ECO:0000313" key="3">
    <source>
        <dbReference type="EMBL" id="QHS83560.1"/>
    </source>
</evidence>
<feature type="transmembrane region" description="Helical" evidence="2">
    <location>
        <begin position="257"/>
        <end position="276"/>
    </location>
</feature>
<dbReference type="InterPro" id="IPR036869">
    <property type="entry name" value="J_dom_sf"/>
</dbReference>
<dbReference type="GO" id="GO:0030041">
    <property type="term" value="P:actin filament polymerization"/>
    <property type="evidence" value="ECO:0007669"/>
    <property type="project" value="TreeGrafter"/>
</dbReference>
<evidence type="ECO:0000256" key="2">
    <source>
        <dbReference type="SAM" id="Phobius"/>
    </source>
</evidence>
<accession>A0A6C0AW24</accession>
<keyword evidence="2" id="KW-0472">Membrane</keyword>
<dbReference type="SUPFAM" id="SSF46565">
    <property type="entry name" value="Chaperone J-domain"/>
    <property type="match status" value="1"/>
</dbReference>
<feature type="region of interest" description="Disordered" evidence="1">
    <location>
        <begin position="1264"/>
        <end position="1305"/>
    </location>
</feature>
<organism evidence="3">
    <name type="scientific">viral metagenome</name>
    <dbReference type="NCBI Taxonomy" id="1070528"/>
    <lineage>
        <taxon>unclassified sequences</taxon>
        <taxon>metagenomes</taxon>
        <taxon>organismal metagenomes</taxon>
    </lineage>
</organism>
<feature type="region of interest" description="Disordered" evidence="1">
    <location>
        <begin position="341"/>
        <end position="474"/>
    </location>
</feature>
<sequence>MSIVETQRPMIIDPNDRIKCRLLCDLKCVYSKGNISYVFDNDGKLHFEFKGKDSVDVYFNNIAYKLKEIYIGKRRHVSYPEDPTIVGECTLFHTGNNDNLVISIFLRSTRGFSDSQDFFSQFLSKKVGTQNYDKTIDITTDDAWSPQQMLPSESAFYKYSDTNENTNIVFINPVEIDADNFNKALELQKPILEERKKSKDDHLYYHPVDSTVPRETSSEECKPTTVFEESDPHKNCDESTKYIDSPEEWDGIPGHENVVQCTIVSIFLLMLAIGFFKGLPRLPFQTGKLIIKFLGTLIWLPIHLCYIWFGQGSTIFIFFWIFIFGYLKEKYQSAKAAVSDKMNQQDGQDPNIQDPNIQDPLPSTDSSTDMNTPNIPDANVTTIQTYQPEDDPQPSPSPDDPQPSPSPDDPQPSPSPDDPQPSPSPDDPQPSPSPDDPQPSPSPDDPPDVSPDVPPDVPQPPPDDPSDKEMSEEDLLKKQKREKICAHLKVWDSAYLKKKHGKKAYYRLFDLPDNATVKQAKARFREWALVLHPDKCNPYLGKSKCEECFRILRAGLPKLIKYINWQNPTPPPDNPTPSPGPTPDDPTPSPDDPQPSPSPDDPQPSPSPDDPQPSPSPDDPQPSPSPDDPQPLPLIPQPSPDDPQPLPDDPQPSPDVPQPPPLPPRPQPSPDVPQPPPLPPRPTPDDNNIFRKDEIVETDDKNRDDDDLDKMIQDEEDKFKDAWDKLDADSLPPPPPPPPPSQFNRMSASNKPISYDVNWNDKDATIQQEGGVDMNSMRQKVGMSPSTPSDVKKYYGNSTEYKDHMNNLKTIPDVNDRNTAINGVNDYYNDIIREIKEFVKSNNHESFTAWVKVSEHFKGNYGEVVRDISEGKIHRLDVHERVFDTIKAEINKIADNERKDRERARLCEWLSTEMPIKNDDDAHEAFDLITGNLNRNLPDKVKEYEEMSTLYRRFAAEGHICKQGSEAWALFMSRISDGIYTQKHPGFRFTCTAISIIMLGFIFISLFGSPIKFKSSKNKATTNNAYEDGDKICRNRIRTLGNGYAIDSCYRPTDLSKYILDKTYRKKFYESYIDLRKRGRNAYDACTVSFKRLDSQIDMNYNYKMDILNDSDAVTDTVEIKSCSFYNDFFAEGVKRACRTKRIRSKPQKDEKKSWFGGSTKTKDGESKGWWATRSEERQVKQREREERMKLCEWLTQFMPVEIEGDAEAAYALAKSNLDRGDERAVFQFERMTRIYNKYKNSPEGIICKKGWFSSWWGGDEKPAAAAAAPAPAPKTKKQKKREKKKKAKRKEKKKEKKSRKKIKKAFGGKCFASDTRILMNNGKFKYIQDVNIGDILWNNNTVEGKMNFSGKDTKLVNNSGIISTFSHHVLHNGQFMKSGHVPGSKVIRETVDILYDIDTENHRIVILNDNNRGVTYTDFTEVDDETGKVYEYELDLLNYTHNQQQCNV</sequence>
<dbReference type="InterPro" id="IPR006141">
    <property type="entry name" value="Intein_N"/>
</dbReference>
<feature type="compositionally biased region" description="Pro residues" evidence="1">
    <location>
        <begin position="393"/>
        <end position="463"/>
    </location>
</feature>
<dbReference type="PRINTS" id="PR01217">
    <property type="entry name" value="PRICHEXTENSN"/>
</dbReference>
<dbReference type="PANTHER" id="PTHR45691">
    <property type="entry name" value="PROTEIN DIAPHANOUS"/>
    <property type="match status" value="1"/>
</dbReference>
<evidence type="ECO:0008006" key="4">
    <source>
        <dbReference type="Google" id="ProtNLM"/>
    </source>
</evidence>
<evidence type="ECO:0000256" key="1">
    <source>
        <dbReference type="SAM" id="MobiDB-lite"/>
    </source>
</evidence>
<feature type="compositionally biased region" description="Polar residues" evidence="1">
    <location>
        <begin position="341"/>
        <end position="387"/>
    </location>
</feature>
<reference evidence="3" key="1">
    <citation type="journal article" date="2020" name="Nature">
        <title>Giant virus diversity and host interactions through global metagenomics.</title>
        <authorList>
            <person name="Schulz F."/>
            <person name="Roux S."/>
            <person name="Paez-Espino D."/>
            <person name="Jungbluth S."/>
            <person name="Walsh D.A."/>
            <person name="Denef V.J."/>
            <person name="McMahon K.D."/>
            <person name="Konstantinidis K.T."/>
            <person name="Eloe-Fadrosh E.A."/>
            <person name="Kyrpides N.C."/>
            <person name="Woyke T."/>
        </authorList>
    </citation>
    <scope>NUCLEOTIDE SEQUENCE</scope>
    <source>
        <strain evidence="3">GVMAG-S-ERX555961-36</strain>
    </source>
</reference>
<feature type="compositionally biased region" description="Pro residues" evidence="1">
    <location>
        <begin position="731"/>
        <end position="741"/>
    </location>
</feature>
<feature type="compositionally biased region" description="Polar residues" evidence="1">
    <location>
        <begin position="742"/>
        <end position="752"/>
    </location>
</feature>
<feature type="compositionally biased region" description="Pro residues" evidence="1">
    <location>
        <begin position="568"/>
        <end position="682"/>
    </location>
</feature>
<dbReference type="PROSITE" id="PS50817">
    <property type="entry name" value="INTEIN_N_TER"/>
    <property type="match status" value="1"/>
</dbReference>
<proteinExistence type="predicted"/>
<feature type="compositionally biased region" description="Basic and acidic residues" evidence="1">
    <location>
        <begin position="688"/>
        <end position="728"/>
    </location>
</feature>
<dbReference type="Gene3D" id="2.170.16.10">
    <property type="entry name" value="Hedgehog/Intein (Hint) domain"/>
    <property type="match status" value="1"/>
</dbReference>
<feature type="compositionally biased region" description="Basic and acidic residues" evidence="1">
    <location>
        <begin position="465"/>
        <end position="474"/>
    </location>
</feature>
<feature type="region of interest" description="Disordered" evidence="1">
    <location>
        <begin position="563"/>
        <end position="757"/>
    </location>
</feature>
<keyword evidence="2" id="KW-1133">Transmembrane helix</keyword>
<protein>
    <recommendedName>
        <fullName evidence="4">J domain-containing protein</fullName>
    </recommendedName>
</protein>
<dbReference type="InterPro" id="IPR051412">
    <property type="entry name" value="Formin_Homology_Diaphanous_sf"/>
</dbReference>
<feature type="region of interest" description="Disordered" evidence="1">
    <location>
        <begin position="1143"/>
        <end position="1170"/>
    </location>
</feature>
<dbReference type="InterPro" id="IPR001623">
    <property type="entry name" value="DnaJ_domain"/>
</dbReference>
<name>A0A6C0AW24_9ZZZZ</name>